<gene>
    <name evidence="4" type="ORF">QYM36_007772</name>
</gene>
<dbReference type="GO" id="GO:0071897">
    <property type="term" value="P:DNA biosynthetic process"/>
    <property type="evidence" value="ECO:0007669"/>
    <property type="project" value="UniProtKB-ARBA"/>
</dbReference>
<organism evidence="4 5">
    <name type="scientific">Artemia franciscana</name>
    <name type="common">Brine shrimp</name>
    <name type="synonym">Artemia sanfranciscana</name>
    <dbReference type="NCBI Taxonomy" id="6661"/>
    <lineage>
        <taxon>Eukaryota</taxon>
        <taxon>Metazoa</taxon>
        <taxon>Ecdysozoa</taxon>
        <taxon>Arthropoda</taxon>
        <taxon>Crustacea</taxon>
        <taxon>Branchiopoda</taxon>
        <taxon>Anostraca</taxon>
        <taxon>Artemiidae</taxon>
        <taxon>Artemia</taxon>
    </lineage>
</organism>
<dbReference type="InterPro" id="IPR043502">
    <property type="entry name" value="DNA/RNA_pol_sf"/>
</dbReference>
<dbReference type="AlphaFoldDB" id="A0AA88ID28"/>
<evidence type="ECO:0000313" key="5">
    <source>
        <dbReference type="Proteomes" id="UP001187531"/>
    </source>
</evidence>
<dbReference type="Gene3D" id="3.30.70.270">
    <property type="match status" value="1"/>
</dbReference>
<dbReference type="SUPFAM" id="SSF53098">
    <property type="entry name" value="Ribonuclease H-like"/>
    <property type="match status" value="1"/>
</dbReference>
<dbReference type="EMBL" id="JAVRJZ010000001">
    <property type="protein sequence ID" value="KAK2727028.1"/>
    <property type="molecule type" value="Genomic_DNA"/>
</dbReference>
<accession>A0AA88ID28</accession>
<dbReference type="GO" id="GO:0015074">
    <property type="term" value="P:DNA integration"/>
    <property type="evidence" value="ECO:0007669"/>
    <property type="project" value="InterPro"/>
</dbReference>
<dbReference type="Gene3D" id="3.10.10.10">
    <property type="entry name" value="HIV Type 1 Reverse Transcriptase, subunit A, domain 1"/>
    <property type="match status" value="1"/>
</dbReference>
<dbReference type="InterPro" id="IPR000477">
    <property type="entry name" value="RT_dom"/>
</dbReference>
<dbReference type="InterPro" id="IPR001584">
    <property type="entry name" value="Integrase_cat-core"/>
</dbReference>
<proteinExistence type="predicted"/>
<reference evidence="4" key="1">
    <citation type="submission" date="2023-07" db="EMBL/GenBank/DDBJ databases">
        <title>Chromosome-level genome assembly of Artemia franciscana.</title>
        <authorList>
            <person name="Jo E."/>
        </authorList>
    </citation>
    <scope>NUCLEOTIDE SEQUENCE</scope>
    <source>
        <tissue evidence="4">Whole body</tissue>
    </source>
</reference>
<feature type="domain" description="Reverse transcriptase" evidence="2">
    <location>
        <begin position="2"/>
        <end position="186"/>
    </location>
</feature>
<dbReference type="CDD" id="cd01647">
    <property type="entry name" value="RT_LTR"/>
    <property type="match status" value="1"/>
</dbReference>
<evidence type="ECO:0000256" key="1">
    <source>
        <dbReference type="SAM" id="Phobius"/>
    </source>
</evidence>
<feature type="domain" description="Integrase catalytic" evidence="3">
    <location>
        <begin position="282"/>
        <end position="444"/>
    </location>
</feature>
<evidence type="ECO:0000313" key="4">
    <source>
        <dbReference type="EMBL" id="KAK2727028.1"/>
    </source>
</evidence>
<name>A0AA88ID28_ARTSF</name>
<dbReference type="Pfam" id="PF00078">
    <property type="entry name" value="RVT_1"/>
    <property type="match status" value="1"/>
</dbReference>
<dbReference type="PANTHER" id="PTHR37984:SF5">
    <property type="entry name" value="PROTEIN NYNRIN-LIKE"/>
    <property type="match status" value="1"/>
</dbReference>
<evidence type="ECO:0000259" key="2">
    <source>
        <dbReference type="PROSITE" id="PS50878"/>
    </source>
</evidence>
<dbReference type="SUPFAM" id="SSF56672">
    <property type="entry name" value="DNA/RNA polymerases"/>
    <property type="match status" value="1"/>
</dbReference>
<keyword evidence="1" id="KW-1133">Transmembrane helix</keyword>
<keyword evidence="1" id="KW-0812">Transmembrane</keyword>
<dbReference type="PROSITE" id="PS50878">
    <property type="entry name" value="RT_POL"/>
    <property type="match status" value="1"/>
</dbReference>
<keyword evidence="5" id="KW-1185">Reference proteome</keyword>
<dbReference type="Proteomes" id="UP001187531">
    <property type="component" value="Unassembled WGS sequence"/>
</dbReference>
<dbReference type="GO" id="GO:0042575">
    <property type="term" value="C:DNA polymerase complex"/>
    <property type="evidence" value="ECO:0007669"/>
    <property type="project" value="UniProtKB-ARBA"/>
</dbReference>
<dbReference type="PANTHER" id="PTHR37984">
    <property type="entry name" value="PROTEIN CBG26694"/>
    <property type="match status" value="1"/>
</dbReference>
<comment type="caution">
    <text evidence="4">The sequence shown here is derived from an EMBL/GenBank/DDBJ whole genome shotgun (WGS) entry which is preliminary data.</text>
</comment>
<dbReference type="PROSITE" id="PS50994">
    <property type="entry name" value="INTEGRASE"/>
    <property type="match status" value="1"/>
</dbReference>
<evidence type="ECO:0000259" key="3">
    <source>
        <dbReference type="PROSITE" id="PS50994"/>
    </source>
</evidence>
<protein>
    <submittedName>
        <fullName evidence="4">Uncharacterized protein</fullName>
    </submittedName>
</protein>
<dbReference type="InterPro" id="IPR012337">
    <property type="entry name" value="RNaseH-like_sf"/>
</dbReference>
<keyword evidence="1" id="KW-0472">Membrane</keyword>
<dbReference type="InterPro" id="IPR036397">
    <property type="entry name" value="RNaseH_sf"/>
</dbReference>
<dbReference type="GO" id="GO:0003676">
    <property type="term" value="F:nucleic acid binding"/>
    <property type="evidence" value="ECO:0007669"/>
    <property type="project" value="InterPro"/>
</dbReference>
<sequence length="1032" mass="116980">MLACDVIEPCNSPYLAPLLLVKKKDGTRRLVTDYRELNKVIKKDLFPLPLISEILDSLGSYSVFSNLDSICGYWQVLVDEDSRDVTAFSAPGFETYRYKKIPQGMCSAPAHFSHVTNRLMAPLASENVKIYLDDTLVASTTDREHLATLKKVLNVPEKLILGLKLKNTDHTGKWARFQLELLGYDFSVKYIEAEKNPVAYVLPRLPFNPYPENLATEFTYAVGTNGNNHDIQAGSQTPNSSHVITRRNMYAIIKKYVQSYLVCCQRKGLNYTPKSSLGSLPEVSRPLEMIGIDLLGPLPESVNTRNKWILVISDAFSKHVTLVALPNKTANCVAKDFVEKFMLIYGPCENLVRDQGKEFCSDILNSIAEIFRIKKMRTTSLHPQCNGMTERRNSEISNLLSIYVRQNDYSDWDSQWPYIQWCINTAYHEKSAKLKQKETYDRDAKDIRFNEGDLVLLHVPPVARHNKLDRIRWLQPYRVIRLLGNEVNFEILRVADGKTEIIHHNRLKPYVASQPWDHLTTKQFDGIKTDKPRKEVTWADDQGYNLTSSNTNISTTPILTNSITTPFLDSPNPSIQNPILPVIDFLPPSDRKFTFTETIDNYNSIGTFDTSTQPLTPVPRTPRFPIPDNLHDGNYSDQPSPFVWTPPQQLPISLPPRLESQDSSLTLGILKQSISIGSEERLMWDDYLGPEYPDFSPLTDSHALEPKQLFVPPRKPVPRAFIGGQISDENYTRPAELLDSELPYQLNFSEGNETDDSNITLRSNVSNRRVVETPVSGSTVVDIFQGQGEGSLSSIAPQILADKVSESEPPVDLFAPIEPLIRNRAGSFPQSSQERAKKLWDWSKVICEENLQLFNEATKFRKRSATKPEGEITPSWPNKVLRRPVRDTRPVTRLNCGRLGVAKKLNNQANAVKDLEISLEELERSLKRNEPIIKESYRAVDIIMSKNQRYEYAMIASLPASIIMSVLIVFLYHYIFQGSRKTSKISVTVKSENPAQKGDPLISLPMIDQNEFALSLPPPTPPPLPPYQPDYL</sequence>
<dbReference type="InterPro" id="IPR050951">
    <property type="entry name" value="Retrovirus_Pol_polyprotein"/>
</dbReference>
<feature type="transmembrane region" description="Helical" evidence="1">
    <location>
        <begin position="952"/>
        <end position="975"/>
    </location>
</feature>
<dbReference type="Gene3D" id="3.30.420.10">
    <property type="entry name" value="Ribonuclease H-like superfamily/Ribonuclease H"/>
    <property type="match status" value="1"/>
</dbReference>
<dbReference type="InterPro" id="IPR043128">
    <property type="entry name" value="Rev_trsase/Diguanyl_cyclase"/>
</dbReference>